<evidence type="ECO:0000256" key="11">
    <source>
        <dbReference type="ARBA" id="ARBA00037877"/>
    </source>
</evidence>
<gene>
    <name evidence="15" type="ORF">Tc00.1047053503653.60</name>
</gene>
<dbReference type="PANTHER" id="PTHR19359">
    <property type="entry name" value="CYTOCHROME B5"/>
    <property type="match status" value="1"/>
</dbReference>
<evidence type="ECO:0000256" key="9">
    <source>
        <dbReference type="ARBA" id="ARBA00023004"/>
    </source>
</evidence>
<dbReference type="InterPro" id="IPR036400">
    <property type="entry name" value="Cyt_B5-like_heme/steroid_sf"/>
</dbReference>
<feature type="transmembrane region" description="Helical" evidence="13">
    <location>
        <begin position="78"/>
        <end position="100"/>
    </location>
</feature>
<dbReference type="AlphaFoldDB" id="Q4CZ54"/>
<proteinExistence type="inferred from homology"/>
<dbReference type="SMART" id="SM01117">
    <property type="entry name" value="Cyt-b5"/>
    <property type="match status" value="2"/>
</dbReference>
<evidence type="ECO:0000259" key="14">
    <source>
        <dbReference type="PROSITE" id="PS50255"/>
    </source>
</evidence>
<evidence type="ECO:0000313" key="15">
    <source>
        <dbReference type="EMBL" id="EAN85556.1"/>
    </source>
</evidence>
<keyword evidence="5" id="KW-0479">Metal-binding</keyword>
<dbReference type="GO" id="GO:0020037">
    <property type="term" value="F:heme binding"/>
    <property type="evidence" value="ECO:0007669"/>
    <property type="project" value="TreeGrafter"/>
</dbReference>
<dbReference type="PRINTS" id="PR00363">
    <property type="entry name" value="CYTOCHROMEB5"/>
</dbReference>
<feature type="domain" description="Cytochrome b5 heme-binding" evidence="14">
    <location>
        <begin position="175"/>
        <end position="255"/>
    </location>
</feature>
<evidence type="ECO:0000256" key="13">
    <source>
        <dbReference type="SAM" id="Phobius"/>
    </source>
</evidence>
<dbReference type="GeneID" id="3537624"/>
<dbReference type="InterPro" id="IPR001199">
    <property type="entry name" value="Cyt_B5-like_heme/steroid-bd"/>
</dbReference>
<sequence>MWWTICLDVVNTARSNGFYWACRCYFFFDFQLAECQYICISLCLSVSLFMDLIAVDIWCLLGRGEGRGRIGRKTSLYYYYYYYFWLLLLHGMPGGVYTIAEVAKHAVKKDGWLIINNDVYNVSKFYDDHPGGRDVLLNLIGADATDAFEAVQHSDAAKRLLAGLKIGTLAQADAKKYMRLNDVKERQRRATEKTACWLVIANKVYDLTSFTELHPGGREVLLCEAGTDATLAHEKIGHSEQAKEMMKSYVVAELHPDDRGSTTATAKESLEKNSNSVYTRAKDTSVRDFVLAQIQLMVFLLLGIVAVGFALVYV</sequence>
<evidence type="ECO:0000256" key="7">
    <source>
        <dbReference type="ARBA" id="ARBA00022848"/>
    </source>
</evidence>
<comment type="subcellular location">
    <subcellularLocation>
        <location evidence="1">Endoplasmic reticulum membrane</location>
        <topology evidence="1">Single-pass membrane protein</topology>
        <orientation evidence="1">Cytoplasmic side</orientation>
    </subcellularLocation>
    <subcellularLocation>
        <location evidence="11">Microsome membrane</location>
        <topology evidence="11">Single-pass membrane protein</topology>
        <orientation evidence="11">Cytoplasmic side</orientation>
    </subcellularLocation>
</comment>
<dbReference type="GO" id="GO:0046872">
    <property type="term" value="F:metal ion binding"/>
    <property type="evidence" value="ECO:0007669"/>
    <property type="project" value="UniProtKB-KW"/>
</dbReference>
<dbReference type="EMBL" id="AAHK01001402">
    <property type="protein sequence ID" value="EAN85556.1"/>
    <property type="molecule type" value="Genomic_DNA"/>
</dbReference>
<dbReference type="PROSITE" id="PS50255">
    <property type="entry name" value="CYTOCHROME_B5_2"/>
    <property type="match status" value="2"/>
</dbReference>
<comment type="caution">
    <text evidence="15">The sequence shown here is derived from an EMBL/GenBank/DDBJ whole genome shotgun (WGS) entry which is preliminary data.</text>
</comment>
<evidence type="ECO:0000256" key="4">
    <source>
        <dbReference type="ARBA" id="ARBA00022692"/>
    </source>
</evidence>
<dbReference type="Pfam" id="PF00173">
    <property type="entry name" value="Cyt-b5"/>
    <property type="match status" value="2"/>
</dbReference>
<feature type="transmembrane region" description="Helical" evidence="13">
    <location>
        <begin position="289"/>
        <end position="313"/>
    </location>
</feature>
<dbReference type="Gene3D" id="3.10.120.10">
    <property type="entry name" value="Cytochrome b5-like heme/steroid binding domain"/>
    <property type="match status" value="2"/>
</dbReference>
<evidence type="ECO:0000256" key="3">
    <source>
        <dbReference type="ARBA" id="ARBA00022617"/>
    </source>
</evidence>
<dbReference type="Proteomes" id="UP000002296">
    <property type="component" value="Unassembled WGS sequence"/>
</dbReference>
<keyword evidence="6" id="KW-0256">Endoplasmic reticulum</keyword>
<dbReference type="KEGG" id="tcr:503653.60"/>
<dbReference type="SUPFAM" id="SSF55856">
    <property type="entry name" value="Cytochrome b5-like heme/steroid binding domain"/>
    <property type="match status" value="2"/>
</dbReference>
<reference evidence="15 16" key="1">
    <citation type="journal article" date="2005" name="Science">
        <title>The genome sequence of Trypanosoma cruzi, etiologic agent of Chagas disease.</title>
        <authorList>
            <person name="El-Sayed N.M."/>
            <person name="Myler P.J."/>
            <person name="Bartholomeu D.C."/>
            <person name="Nilsson D."/>
            <person name="Aggarwal G."/>
            <person name="Tran A.N."/>
            <person name="Ghedin E."/>
            <person name="Worthey E.A."/>
            <person name="Delcher A.L."/>
            <person name="Blandin G."/>
            <person name="Westenberger S.J."/>
            <person name="Caler E."/>
            <person name="Cerqueira G.C."/>
            <person name="Branche C."/>
            <person name="Haas B."/>
            <person name="Anupama A."/>
            <person name="Arner E."/>
            <person name="Aslund L."/>
            <person name="Attipoe P."/>
            <person name="Bontempi E."/>
            <person name="Bringaud F."/>
            <person name="Burton P."/>
            <person name="Cadag E."/>
            <person name="Campbell D.A."/>
            <person name="Carrington M."/>
            <person name="Crabtree J."/>
            <person name="Darban H."/>
            <person name="da Silveira J.F."/>
            <person name="de Jong P."/>
            <person name="Edwards K."/>
            <person name="Englund P.T."/>
            <person name="Fazelina G."/>
            <person name="Feldblyum T."/>
            <person name="Ferella M."/>
            <person name="Frasch A.C."/>
            <person name="Gull K."/>
            <person name="Horn D."/>
            <person name="Hou L."/>
            <person name="Huang Y."/>
            <person name="Kindlund E."/>
            <person name="Klingbeil M."/>
            <person name="Kluge S."/>
            <person name="Koo H."/>
            <person name="Lacerda D."/>
            <person name="Levin M.J."/>
            <person name="Lorenzi H."/>
            <person name="Louie T."/>
            <person name="Machado C.R."/>
            <person name="McCulloch R."/>
            <person name="McKenna A."/>
            <person name="Mizuno Y."/>
            <person name="Mottram J.C."/>
            <person name="Nelson S."/>
            <person name="Ochaya S."/>
            <person name="Osoegawa K."/>
            <person name="Pai G."/>
            <person name="Parsons M."/>
            <person name="Pentony M."/>
            <person name="Pettersson U."/>
            <person name="Pop M."/>
            <person name="Ramirez J.L."/>
            <person name="Rinta J."/>
            <person name="Robertson L."/>
            <person name="Salzberg S.L."/>
            <person name="Sanchez D.O."/>
            <person name="Seyler A."/>
            <person name="Sharma R."/>
            <person name="Shetty J."/>
            <person name="Simpson A.J."/>
            <person name="Sisk E."/>
            <person name="Tammi M.T."/>
            <person name="Tarleton R."/>
            <person name="Teixeira S."/>
            <person name="Van Aken S."/>
            <person name="Vogt C."/>
            <person name="Ward P.N."/>
            <person name="Wickstead B."/>
            <person name="Wortman J."/>
            <person name="White O."/>
            <person name="Fraser C.M."/>
            <person name="Stuart K.D."/>
            <person name="Andersson B."/>
        </authorList>
    </citation>
    <scope>NUCLEOTIDE SEQUENCE [LARGE SCALE GENOMIC DNA]</scope>
    <source>
        <strain evidence="15 16">CL Brener</strain>
    </source>
</reference>
<evidence type="ECO:0000256" key="5">
    <source>
        <dbReference type="ARBA" id="ARBA00022723"/>
    </source>
</evidence>
<feature type="domain" description="Cytochrome b5 heme-binding" evidence="14">
    <location>
        <begin position="94"/>
        <end position="170"/>
    </location>
</feature>
<evidence type="ECO:0000256" key="10">
    <source>
        <dbReference type="ARBA" id="ARBA00023136"/>
    </source>
</evidence>
<keyword evidence="9" id="KW-0408">Iron</keyword>
<dbReference type="InterPro" id="IPR050668">
    <property type="entry name" value="Cytochrome_b5"/>
</dbReference>
<evidence type="ECO:0000256" key="12">
    <source>
        <dbReference type="ARBA" id="ARBA00038168"/>
    </source>
</evidence>
<keyword evidence="4 13" id="KW-0812">Transmembrane</keyword>
<dbReference type="GO" id="GO:0005789">
    <property type="term" value="C:endoplasmic reticulum membrane"/>
    <property type="evidence" value="ECO:0007669"/>
    <property type="project" value="UniProtKB-SubCell"/>
</dbReference>
<dbReference type="PaxDb" id="353153-Q4CZ54"/>
<keyword evidence="3" id="KW-0349">Heme</keyword>
<protein>
    <submittedName>
        <fullName evidence="15">Cytochrome b-domain protein, putative</fullName>
    </submittedName>
</protein>
<name>Q4CZ54_TRYCC</name>
<keyword evidence="8" id="KW-0249">Electron transport</keyword>
<evidence type="ECO:0000313" key="16">
    <source>
        <dbReference type="Proteomes" id="UP000002296"/>
    </source>
</evidence>
<evidence type="ECO:0000256" key="1">
    <source>
        <dbReference type="ARBA" id="ARBA00004131"/>
    </source>
</evidence>
<organism evidence="15 16">
    <name type="scientific">Trypanosoma cruzi (strain CL Brener)</name>
    <dbReference type="NCBI Taxonomy" id="353153"/>
    <lineage>
        <taxon>Eukaryota</taxon>
        <taxon>Discoba</taxon>
        <taxon>Euglenozoa</taxon>
        <taxon>Kinetoplastea</taxon>
        <taxon>Metakinetoplastina</taxon>
        <taxon>Trypanosomatida</taxon>
        <taxon>Trypanosomatidae</taxon>
        <taxon>Trypanosoma</taxon>
        <taxon>Schizotrypanum</taxon>
    </lineage>
</organism>
<evidence type="ECO:0000256" key="8">
    <source>
        <dbReference type="ARBA" id="ARBA00022982"/>
    </source>
</evidence>
<evidence type="ECO:0000256" key="2">
    <source>
        <dbReference type="ARBA" id="ARBA00022448"/>
    </source>
</evidence>
<dbReference type="eggNOG" id="KOG0537">
    <property type="taxonomic scope" value="Eukaryota"/>
</dbReference>
<keyword evidence="2" id="KW-0813">Transport</keyword>
<accession>Q4CZ54</accession>
<evidence type="ECO:0000256" key="6">
    <source>
        <dbReference type="ARBA" id="ARBA00022824"/>
    </source>
</evidence>
<dbReference type="SMR" id="Q4CZ54"/>
<keyword evidence="10 13" id="KW-0472">Membrane</keyword>
<keyword evidence="13" id="KW-1133">Transmembrane helix</keyword>
<dbReference type="STRING" id="353153.Q4CZ54"/>
<dbReference type="PANTHER" id="PTHR19359:SF150">
    <property type="entry name" value="CYTOCHROME B5"/>
    <property type="match status" value="1"/>
</dbReference>
<dbReference type="InParanoid" id="Q4CZ54"/>
<keyword evidence="7" id="KW-0492">Microsome</keyword>
<keyword evidence="16" id="KW-1185">Reference proteome</keyword>
<feature type="transmembrane region" description="Helical" evidence="13">
    <location>
        <begin position="37"/>
        <end position="58"/>
    </location>
</feature>
<dbReference type="RefSeq" id="XP_807407.1">
    <property type="nucleotide sequence ID" value="XM_802314.1"/>
</dbReference>
<comment type="similarity">
    <text evidence="12">Belongs to the cytochrome b5 family.</text>
</comment>